<feature type="compositionally biased region" description="Low complexity" evidence="1">
    <location>
        <begin position="135"/>
        <end position="157"/>
    </location>
</feature>
<protein>
    <submittedName>
        <fullName evidence="3">Uncharacterized protein</fullName>
    </submittedName>
</protein>
<dbReference type="EMBL" id="BAAANB010000020">
    <property type="protein sequence ID" value="GAA2030060.1"/>
    <property type="molecule type" value="Genomic_DNA"/>
</dbReference>
<evidence type="ECO:0000256" key="2">
    <source>
        <dbReference type="SAM" id="Phobius"/>
    </source>
</evidence>
<feature type="compositionally biased region" description="Polar residues" evidence="1">
    <location>
        <begin position="32"/>
        <end position="46"/>
    </location>
</feature>
<dbReference type="RefSeq" id="WP_343990732.1">
    <property type="nucleotide sequence ID" value="NZ_BAAANB010000020.1"/>
</dbReference>
<feature type="compositionally biased region" description="Low complexity" evidence="1">
    <location>
        <begin position="170"/>
        <end position="187"/>
    </location>
</feature>
<proteinExistence type="predicted"/>
<feature type="compositionally biased region" description="Pro residues" evidence="1">
    <location>
        <begin position="64"/>
        <end position="73"/>
    </location>
</feature>
<sequence>MSNESLPEGPTERPRSGLPQFDPGAPGGVHTGDTQLLPSAWASQPQDHPVPPPASPYAYAASPASPPTPPPAEPTSRARRWSGRKTAVTAGLAIVLASAGAIGAAAALPAGSGGDNAGFRGAGGFGGAGGRHGFRPQGGQQNQQGQLPQQLPNLQNGGPAGGLNGVDPNQLTPQDLLQRLQQLGQDDQGADPFGDLDHDSGPGSGQGGTSASGGTRTT</sequence>
<evidence type="ECO:0000313" key="4">
    <source>
        <dbReference type="Proteomes" id="UP001501285"/>
    </source>
</evidence>
<keyword evidence="2" id="KW-0472">Membrane</keyword>
<gene>
    <name evidence="3" type="ORF">GCM10009740_19650</name>
</gene>
<feature type="transmembrane region" description="Helical" evidence="2">
    <location>
        <begin position="87"/>
        <end position="108"/>
    </location>
</feature>
<feature type="region of interest" description="Disordered" evidence="1">
    <location>
        <begin position="107"/>
        <end position="218"/>
    </location>
</feature>
<feature type="region of interest" description="Disordered" evidence="1">
    <location>
        <begin position="1"/>
        <end position="85"/>
    </location>
</feature>
<accession>A0ABN2U5V3</accession>
<name>A0ABN2U5V3_9MICO</name>
<evidence type="ECO:0000256" key="1">
    <source>
        <dbReference type="SAM" id="MobiDB-lite"/>
    </source>
</evidence>
<organism evidence="3 4">
    <name type="scientific">Terrabacter terrae</name>
    <dbReference type="NCBI Taxonomy" id="318434"/>
    <lineage>
        <taxon>Bacteria</taxon>
        <taxon>Bacillati</taxon>
        <taxon>Actinomycetota</taxon>
        <taxon>Actinomycetes</taxon>
        <taxon>Micrococcales</taxon>
        <taxon>Intrasporangiaceae</taxon>
        <taxon>Terrabacter</taxon>
    </lineage>
</organism>
<keyword evidence="2" id="KW-1133">Transmembrane helix</keyword>
<keyword evidence="2" id="KW-0812">Transmembrane</keyword>
<dbReference type="Proteomes" id="UP001501285">
    <property type="component" value="Unassembled WGS sequence"/>
</dbReference>
<feature type="compositionally biased region" description="Gly residues" evidence="1">
    <location>
        <begin position="202"/>
        <end position="211"/>
    </location>
</feature>
<comment type="caution">
    <text evidence="3">The sequence shown here is derived from an EMBL/GenBank/DDBJ whole genome shotgun (WGS) entry which is preliminary data.</text>
</comment>
<feature type="compositionally biased region" description="Gly residues" evidence="1">
    <location>
        <begin position="111"/>
        <end position="131"/>
    </location>
</feature>
<evidence type="ECO:0000313" key="3">
    <source>
        <dbReference type="EMBL" id="GAA2030060.1"/>
    </source>
</evidence>
<reference evidence="3 4" key="1">
    <citation type="journal article" date="2019" name="Int. J. Syst. Evol. Microbiol.">
        <title>The Global Catalogue of Microorganisms (GCM) 10K type strain sequencing project: providing services to taxonomists for standard genome sequencing and annotation.</title>
        <authorList>
            <consortium name="The Broad Institute Genomics Platform"/>
            <consortium name="The Broad Institute Genome Sequencing Center for Infectious Disease"/>
            <person name="Wu L."/>
            <person name="Ma J."/>
        </authorList>
    </citation>
    <scope>NUCLEOTIDE SEQUENCE [LARGE SCALE GENOMIC DNA]</scope>
    <source>
        <strain evidence="3 4">JCM 14283</strain>
    </source>
</reference>
<keyword evidence="4" id="KW-1185">Reference proteome</keyword>